<comment type="similarity">
    <text evidence="2">Belongs to the tyrosyl-DNA phosphodiesterase family.</text>
</comment>
<keyword evidence="8" id="KW-0539">Nucleus</keyword>
<evidence type="ECO:0000256" key="4">
    <source>
        <dbReference type="ARBA" id="ARBA00022763"/>
    </source>
</evidence>
<evidence type="ECO:0000256" key="8">
    <source>
        <dbReference type="ARBA" id="ARBA00023242"/>
    </source>
</evidence>
<keyword evidence="3" id="KW-0540">Nuclease</keyword>
<name>A0A6A6HYA2_9PLEO</name>
<evidence type="ECO:0000256" key="12">
    <source>
        <dbReference type="SAM" id="MobiDB-lite"/>
    </source>
</evidence>
<dbReference type="PANTHER" id="PTHR12415">
    <property type="entry name" value="TYROSYL-DNA PHOSPHODIESTERASE 1"/>
    <property type="match status" value="1"/>
</dbReference>
<keyword evidence="6" id="KW-0269">Exonuclease</keyword>
<evidence type="ECO:0000256" key="10">
    <source>
        <dbReference type="PIRSR" id="PIRSR610347-2"/>
    </source>
</evidence>
<feature type="active site" description="Proton donor/acceptor" evidence="9">
    <location>
        <position position="492"/>
    </location>
</feature>
<dbReference type="InterPro" id="IPR010347">
    <property type="entry name" value="Tdp1"/>
</dbReference>
<feature type="binding site" evidence="10">
    <location>
        <position position="494"/>
    </location>
    <ligand>
        <name>substrate</name>
    </ligand>
</feature>
<evidence type="ECO:0000256" key="2">
    <source>
        <dbReference type="ARBA" id="ARBA00010205"/>
    </source>
</evidence>
<keyword evidence="4" id="KW-0227">DNA damage</keyword>
<feature type="site" description="Interaction with DNA" evidence="11">
    <location>
        <position position="518"/>
    </location>
</feature>
<feature type="active site" description="Nucleophile" evidence="9">
    <location>
        <position position="203"/>
    </location>
</feature>
<accession>A0A6A6HYA2</accession>
<dbReference type="Pfam" id="PF06087">
    <property type="entry name" value="Tyr-DNA_phospho"/>
    <property type="match status" value="1"/>
</dbReference>
<evidence type="ECO:0000256" key="11">
    <source>
        <dbReference type="PIRSR" id="PIRSR610347-3"/>
    </source>
</evidence>
<keyword evidence="5" id="KW-0378">Hydrolase</keyword>
<dbReference type="Gene3D" id="3.30.870.10">
    <property type="entry name" value="Endonuclease Chain A"/>
    <property type="match status" value="2"/>
</dbReference>
<dbReference type="CDD" id="cd09123">
    <property type="entry name" value="PLDc_Tdp1_2"/>
    <property type="match status" value="1"/>
</dbReference>
<gene>
    <name evidence="13" type="ORF">BU26DRAFT_493838</name>
</gene>
<dbReference type="FunFam" id="3.30.870.10:FF:000038">
    <property type="entry name" value="Probable tyrosyl-DNA phosphodiesterase"/>
    <property type="match status" value="1"/>
</dbReference>
<feature type="compositionally biased region" description="Polar residues" evidence="12">
    <location>
        <begin position="74"/>
        <end position="89"/>
    </location>
</feature>
<dbReference type="GeneID" id="54579492"/>
<dbReference type="GO" id="GO:0003697">
    <property type="term" value="F:single-stranded DNA binding"/>
    <property type="evidence" value="ECO:0007669"/>
    <property type="project" value="TreeGrafter"/>
</dbReference>
<dbReference type="SUPFAM" id="SSF56024">
    <property type="entry name" value="Phospholipase D/nuclease"/>
    <property type="match status" value="2"/>
</dbReference>
<evidence type="ECO:0000256" key="7">
    <source>
        <dbReference type="ARBA" id="ARBA00023204"/>
    </source>
</evidence>
<dbReference type="GO" id="GO:0006281">
    <property type="term" value="P:DNA repair"/>
    <property type="evidence" value="ECO:0007669"/>
    <property type="project" value="UniProtKB-KW"/>
</dbReference>
<dbReference type="GO" id="GO:0003690">
    <property type="term" value="F:double-stranded DNA binding"/>
    <property type="evidence" value="ECO:0007669"/>
    <property type="project" value="TreeGrafter"/>
</dbReference>
<evidence type="ECO:0000256" key="3">
    <source>
        <dbReference type="ARBA" id="ARBA00022722"/>
    </source>
</evidence>
<feature type="region of interest" description="Disordered" evidence="12">
    <location>
        <begin position="1"/>
        <end position="98"/>
    </location>
</feature>
<dbReference type="AlphaFoldDB" id="A0A6A6HYA2"/>
<organism evidence="13 14">
    <name type="scientific">Trematosphaeria pertusa</name>
    <dbReference type="NCBI Taxonomy" id="390896"/>
    <lineage>
        <taxon>Eukaryota</taxon>
        <taxon>Fungi</taxon>
        <taxon>Dikarya</taxon>
        <taxon>Ascomycota</taxon>
        <taxon>Pezizomycotina</taxon>
        <taxon>Dothideomycetes</taxon>
        <taxon>Pleosporomycetidae</taxon>
        <taxon>Pleosporales</taxon>
        <taxon>Massarineae</taxon>
        <taxon>Trematosphaeriaceae</taxon>
        <taxon>Trematosphaeria</taxon>
    </lineage>
</organism>
<evidence type="ECO:0000313" key="14">
    <source>
        <dbReference type="Proteomes" id="UP000800094"/>
    </source>
</evidence>
<keyword evidence="7" id="KW-0234">DNA repair</keyword>
<feature type="region of interest" description="Disordered" evidence="12">
    <location>
        <begin position="244"/>
        <end position="266"/>
    </location>
</feature>
<evidence type="ECO:0000256" key="5">
    <source>
        <dbReference type="ARBA" id="ARBA00022801"/>
    </source>
</evidence>
<dbReference type="RefSeq" id="XP_033678001.1">
    <property type="nucleotide sequence ID" value="XM_033826162.1"/>
</dbReference>
<evidence type="ECO:0000256" key="1">
    <source>
        <dbReference type="ARBA" id="ARBA00004123"/>
    </source>
</evidence>
<sequence>MAEQDPGRGPPSKRRKLDLDFASEAGCTPPPTDTQAAETLAGLNRPISPPASRRKRSRTPTPATPRVEADAHVTKQSALTPPRAAQTNTGEEKEAQTRYVPSPIQLTRIRDLAPHQNVDTVGLKEILGDPMIKECWNFNFLFDLDFVMQQFDLDVKDLVKVKIIHGFWKREDERRIALMEAAERYPNVELISAYIPDPFGTHHSKMLVLFRHDDLAQIIIHTANMISRDWGNMTQAVWRSPLLPLESQDPTSPNGQTEPEAHPIGSGERFKTDLLCYLNAYGKRLRGLTKQLSGYDFSAARAAFIASAPSRQKPSTAKSSIQTSFGWLGLQEILSTIPVRRIEDSSPPNIVIQISSIATLGQAPTWLTHFQSVLSRSSSASATQTRTATTAASPSKAANFFTKRDKPALQSNMQAPDPTFKIIFPTPDEIRTSLDGYNSGGSIHTKVQSAAQQKQLQYLRPVLCHWKYSLQGSASDATPTRREAHRGPAAPHIKTYIRFSDAAHKSIDWAMVTSANLSTQAWGLMENKKEEVWIQSWETGVVVWPQLYETSGIDTVMVPTFGKDMPGPEDGSAEDVAGDEGVQGAMEGAKIVVGFRMPYDLPLSPYDANEVPWCASSAHEEPDWKGQKWPGY</sequence>
<dbReference type="OrthoDB" id="47785at2759"/>
<dbReference type="CDD" id="cd09194">
    <property type="entry name" value="PLDc_yTdp1_1"/>
    <property type="match status" value="1"/>
</dbReference>
<reference evidence="13" key="1">
    <citation type="journal article" date="2020" name="Stud. Mycol.">
        <title>101 Dothideomycetes genomes: a test case for predicting lifestyles and emergence of pathogens.</title>
        <authorList>
            <person name="Haridas S."/>
            <person name="Albert R."/>
            <person name="Binder M."/>
            <person name="Bloem J."/>
            <person name="Labutti K."/>
            <person name="Salamov A."/>
            <person name="Andreopoulos B."/>
            <person name="Baker S."/>
            <person name="Barry K."/>
            <person name="Bills G."/>
            <person name="Bluhm B."/>
            <person name="Cannon C."/>
            <person name="Castanera R."/>
            <person name="Culley D."/>
            <person name="Daum C."/>
            <person name="Ezra D."/>
            <person name="Gonzalez J."/>
            <person name="Henrissat B."/>
            <person name="Kuo A."/>
            <person name="Liang C."/>
            <person name="Lipzen A."/>
            <person name="Lutzoni F."/>
            <person name="Magnuson J."/>
            <person name="Mondo S."/>
            <person name="Nolan M."/>
            <person name="Ohm R."/>
            <person name="Pangilinan J."/>
            <person name="Park H.-J."/>
            <person name="Ramirez L."/>
            <person name="Alfaro M."/>
            <person name="Sun H."/>
            <person name="Tritt A."/>
            <person name="Yoshinaga Y."/>
            <person name="Zwiers L.-H."/>
            <person name="Turgeon B."/>
            <person name="Goodwin S."/>
            <person name="Spatafora J."/>
            <person name="Crous P."/>
            <person name="Grigoriev I."/>
        </authorList>
    </citation>
    <scope>NUCLEOTIDE SEQUENCE</scope>
    <source>
        <strain evidence="13">CBS 122368</strain>
    </source>
</reference>
<keyword evidence="14" id="KW-1185">Reference proteome</keyword>
<proteinExistence type="inferred from homology"/>
<dbReference type="PANTHER" id="PTHR12415:SF0">
    <property type="entry name" value="TYROSYL-DNA PHOSPHODIESTERASE 1"/>
    <property type="match status" value="1"/>
</dbReference>
<dbReference type="GO" id="GO:0017005">
    <property type="term" value="F:3'-tyrosyl-DNA phosphodiesterase activity"/>
    <property type="evidence" value="ECO:0007669"/>
    <property type="project" value="TreeGrafter"/>
</dbReference>
<dbReference type="EMBL" id="ML987206">
    <property type="protein sequence ID" value="KAF2242997.1"/>
    <property type="molecule type" value="Genomic_DNA"/>
</dbReference>
<dbReference type="GO" id="GO:0004527">
    <property type="term" value="F:exonuclease activity"/>
    <property type="evidence" value="ECO:0007669"/>
    <property type="project" value="UniProtKB-KW"/>
</dbReference>
<evidence type="ECO:0000313" key="13">
    <source>
        <dbReference type="EMBL" id="KAF2242997.1"/>
    </source>
</evidence>
<evidence type="ECO:0000256" key="9">
    <source>
        <dbReference type="PIRSR" id="PIRSR610347-1"/>
    </source>
</evidence>
<dbReference type="GO" id="GO:0005634">
    <property type="term" value="C:nucleus"/>
    <property type="evidence" value="ECO:0007669"/>
    <property type="project" value="UniProtKB-SubCell"/>
</dbReference>
<feature type="binding site" evidence="10">
    <location>
        <position position="205"/>
    </location>
    <ligand>
        <name>substrate</name>
    </ligand>
</feature>
<comment type="subcellular location">
    <subcellularLocation>
        <location evidence="1">Nucleus</location>
    </subcellularLocation>
</comment>
<protein>
    <submittedName>
        <fullName evidence="13">Phospholipase D/nuclease</fullName>
    </submittedName>
</protein>
<dbReference type="Proteomes" id="UP000800094">
    <property type="component" value="Unassembled WGS sequence"/>
</dbReference>
<feature type="compositionally biased region" description="Polar residues" evidence="12">
    <location>
        <begin position="248"/>
        <end position="257"/>
    </location>
</feature>
<evidence type="ECO:0000256" key="6">
    <source>
        <dbReference type="ARBA" id="ARBA00022839"/>
    </source>
</evidence>